<dbReference type="RefSeq" id="WP_342016542.1">
    <property type="nucleotide sequence ID" value="NZ_JAVTII010000001.1"/>
</dbReference>
<feature type="region of interest" description="Disordered" evidence="1">
    <location>
        <begin position="423"/>
        <end position="442"/>
    </location>
</feature>
<reference evidence="2 3" key="1">
    <citation type="submission" date="2024-01" db="EMBL/GenBank/DDBJ databases">
        <title>Horizontal gene transfer in Aeromonas trota.</title>
        <authorList>
            <person name="Otero Olarra J.E."/>
            <person name="Perez Valdespino A."/>
        </authorList>
    </citation>
    <scope>NUCLEOTIDE SEQUENCE [LARGE SCALE GENOMIC DNA]</scope>
    <source>
        <strain evidence="2 3">9.1</strain>
    </source>
</reference>
<feature type="compositionally biased region" description="Polar residues" evidence="1">
    <location>
        <begin position="423"/>
        <end position="437"/>
    </location>
</feature>
<accession>A0ABU9J6B7</accession>
<evidence type="ECO:0000256" key="1">
    <source>
        <dbReference type="SAM" id="MobiDB-lite"/>
    </source>
</evidence>
<dbReference type="Proteomes" id="UP001491613">
    <property type="component" value="Unassembled WGS sequence"/>
</dbReference>
<comment type="caution">
    <text evidence="2">The sequence shown here is derived from an EMBL/GenBank/DDBJ whole genome shotgun (WGS) entry which is preliminary data.</text>
</comment>
<gene>
    <name evidence="2" type="ORF">V1482_01705</name>
</gene>
<evidence type="ECO:0000313" key="3">
    <source>
        <dbReference type="Proteomes" id="UP001491613"/>
    </source>
</evidence>
<evidence type="ECO:0000313" key="2">
    <source>
        <dbReference type="EMBL" id="MEL3918123.1"/>
    </source>
</evidence>
<protein>
    <submittedName>
        <fullName evidence="2">Uncharacterized protein</fullName>
    </submittedName>
</protein>
<feature type="region of interest" description="Disordered" evidence="1">
    <location>
        <begin position="31"/>
        <end position="63"/>
    </location>
</feature>
<organism evidence="2 3">
    <name type="scientific">Aeromonas enteropelogenes</name>
    <name type="common">Aeromonas trota</name>
    <dbReference type="NCBI Taxonomy" id="29489"/>
    <lineage>
        <taxon>Bacteria</taxon>
        <taxon>Pseudomonadati</taxon>
        <taxon>Pseudomonadota</taxon>
        <taxon>Gammaproteobacteria</taxon>
        <taxon>Aeromonadales</taxon>
        <taxon>Aeromonadaceae</taxon>
        <taxon>Aeromonas</taxon>
    </lineage>
</organism>
<sequence length="480" mass="53430">MDQYQRGQKEVERLDKAIGLRDAMWQNTLDRQHEADDRYSDELAYRRERDRKQDEREARRDGLYEEQARTAIARGARADARAEDEYEWLKAQRDKQAYQEENMPLFQQGWQDIADGNKVSDAFLQAVSDPRAGQYNPLRYIGGEGKARLAAGKTFVSEVRALMSDVENGKLDWNSEDGVKRINNPALLKSASVLYLDEIKTGIGDIDPKSGKRIQDKDLGSIMVTPDGAGVVLGLKVTYDDGSTVLRPVTSNRTARSDDEPKVIPISDFIGTGYKRAVISREIMTNTDSIRTSLGLVPGADLKGYRQAVVKVQADTEKAIGQLRRDSLLSPEEKEAAIAAERKAAKQQTQGLLDVFGVNTQKSAVPAHDSPSRSRLTQWASVESLRHEFLREAASRGMKISDNVDLGQLDRIYGEWKTLRQDSQTANALRDGNSSTTVKRDPRAAEKAAFNALIQPFVNGVPPRLGTDDGTTAYKAIVNR</sequence>
<keyword evidence="3" id="KW-1185">Reference proteome</keyword>
<proteinExistence type="predicted"/>
<dbReference type="EMBL" id="JAZDDP010000001">
    <property type="protein sequence ID" value="MEL3918123.1"/>
    <property type="molecule type" value="Genomic_DNA"/>
</dbReference>
<name>A0ABU9J6B7_AEREN</name>